<protein>
    <submittedName>
        <fullName evidence="1">37085_t:CDS:1</fullName>
    </submittedName>
</protein>
<organism evidence="1 2">
    <name type="scientific">Gigaspora margarita</name>
    <dbReference type="NCBI Taxonomy" id="4874"/>
    <lineage>
        <taxon>Eukaryota</taxon>
        <taxon>Fungi</taxon>
        <taxon>Fungi incertae sedis</taxon>
        <taxon>Mucoromycota</taxon>
        <taxon>Glomeromycotina</taxon>
        <taxon>Glomeromycetes</taxon>
        <taxon>Diversisporales</taxon>
        <taxon>Gigasporaceae</taxon>
        <taxon>Gigaspora</taxon>
    </lineage>
</organism>
<accession>A0ABN7WM73</accession>
<gene>
    <name evidence="1" type="ORF">GMARGA_LOCUS32737</name>
</gene>
<feature type="non-terminal residue" evidence="1">
    <location>
        <position position="1"/>
    </location>
</feature>
<reference evidence="1 2" key="1">
    <citation type="submission" date="2021-06" db="EMBL/GenBank/DDBJ databases">
        <authorList>
            <person name="Kallberg Y."/>
            <person name="Tangrot J."/>
            <person name="Rosling A."/>
        </authorList>
    </citation>
    <scope>NUCLEOTIDE SEQUENCE [LARGE SCALE GENOMIC DNA]</scope>
    <source>
        <strain evidence="1 2">120-4 pot B 10/14</strain>
    </source>
</reference>
<sequence length="47" mass="5086">QEIALLGHKVSGKGIAAAELKIAADYKKLFQIAALLYNLLKAELLFS</sequence>
<feature type="non-terminal residue" evidence="1">
    <location>
        <position position="47"/>
    </location>
</feature>
<evidence type="ECO:0000313" key="1">
    <source>
        <dbReference type="EMBL" id="CAG8835786.1"/>
    </source>
</evidence>
<proteinExistence type="predicted"/>
<dbReference type="EMBL" id="CAJVQB010052183">
    <property type="protein sequence ID" value="CAG8835786.1"/>
    <property type="molecule type" value="Genomic_DNA"/>
</dbReference>
<comment type="caution">
    <text evidence="1">The sequence shown here is derived from an EMBL/GenBank/DDBJ whole genome shotgun (WGS) entry which is preliminary data.</text>
</comment>
<evidence type="ECO:0000313" key="2">
    <source>
        <dbReference type="Proteomes" id="UP000789901"/>
    </source>
</evidence>
<name>A0ABN7WM73_GIGMA</name>
<keyword evidence="2" id="KW-1185">Reference proteome</keyword>
<dbReference type="Proteomes" id="UP000789901">
    <property type="component" value="Unassembled WGS sequence"/>
</dbReference>